<dbReference type="Pfam" id="PF07714">
    <property type="entry name" value="PK_Tyr_Ser-Thr"/>
    <property type="match status" value="1"/>
</dbReference>
<gene>
    <name evidence="2" type="ORF">C1645_817605</name>
</gene>
<keyword evidence="3" id="KW-1185">Reference proteome</keyword>
<evidence type="ECO:0000259" key="1">
    <source>
        <dbReference type="PROSITE" id="PS50011"/>
    </source>
</evidence>
<sequence length="360" mass="42379">MTQLNHEKFLKILARLLKNISCGNNQIDEIIKASQRNSIDDDDFLEWIEFDKLMNFKYISRGGIGEIYSAIWKDGPPKSVDIFDRLYNREGKCIIVVKYFKNNKEFFNELIKIYKMIVACSRASGLENLTRIYGVTRNDENENYGIVMKYLNSGSLEKYLEDNWEIITWKKKLGILKDTAHGLLKLHDAGLIHGDLHTRNIMISTNLYDQHPTGYIGDFGLCRTDESIDSKQLRNVIPYMAPELLSGEKYTKKADIYSFGLIMYQVATNTRPDRYRHYKRDLANDILNGRRPGFVRDLMPRCYENLMRNCWNNEKRSRPKTETLYAKFCEWEENYYELNSPFKNFRLQRIEPSGYCNGYV</sequence>
<feature type="domain" description="Protein kinase" evidence="1">
    <location>
        <begin position="53"/>
        <end position="336"/>
    </location>
</feature>
<dbReference type="SUPFAM" id="SSF56112">
    <property type="entry name" value="Protein kinase-like (PK-like)"/>
    <property type="match status" value="1"/>
</dbReference>
<comment type="caution">
    <text evidence="2">The sequence shown here is derived from an EMBL/GenBank/DDBJ whole genome shotgun (WGS) entry which is preliminary data.</text>
</comment>
<dbReference type="AlphaFoldDB" id="A0A397T8Y3"/>
<dbReference type="PRINTS" id="PR00109">
    <property type="entry name" value="TYRKINASE"/>
</dbReference>
<dbReference type="OrthoDB" id="346907at2759"/>
<dbReference type="EMBL" id="QKYT01000075">
    <property type="protein sequence ID" value="RIA94688.1"/>
    <property type="molecule type" value="Genomic_DNA"/>
</dbReference>
<dbReference type="InterPro" id="IPR000719">
    <property type="entry name" value="Prot_kinase_dom"/>
</dbReference>
<dbReference type="InterPro" id="IPR001245">
    <property type="entry name" value="Ser-Thr/Tyr_kinase_cat_dom"/>
</dbReference>
<keyword evidence="2" id="KW-0808">Transferase</keyword>
<dbReference type="GO" id="GO:0005524">
    <property type="term" value="F:ATP binding"/>
    <property type="evidence" value="ECO:0007669"/>
    <property type="project" value="InterPro"/>
</dbReference>
<dbReference type="GO" id="GO:0004674">
    <property type="term" value="F:protein serine/threonine kinase activity"/>
    <property type="evidence" value="ECO:0007669"/>
    <property type="project" value="TreeGrafter"/>
</dbReference>
<dbReference type="InterPro" id="IPR011009">
    <property type="entry name" value="Kinase-like_dom_sf"/>
</dbReference>
<protein>
    <submittedName>
        <fullName evidence="2">Kinase-like domain-containing protein</fullName>
    </submittedName>
</protein>
<reference evidence="2 3" key="1">
    <citation type="submission" date="2018-06" db="EMBL/GenBank/DDBJ databases">
        <title>Comparative genomics reveals the genomic features of Rhizophagus irregularis, R. cerebriforme, R. diaphanum and Gigaspora rosea, and their symbiotic lifestyle signature.</title>
        <authorList>
            <person name="Morin E."/>
            <person name="San Clemente H."/>
            <person name="Chen E.C.H."/>
            <person name="De La Providencia I."/>
            <person name="Hainaut M."/>
            <person name="Kuo A."/>
            <person name="Kohler A."/>
            <person name="Murat C."/>
            <person name="Tang N."/>
            <person name="Roy S."/>
            <person name="Loubradou J."/>
            <person name="Henrissat B."/>
            <person name="Grigoriev I.V."/>
            <person name="Corradi N."/>
            <person name="Roux C."/>
            <person name="Martin F.M."/>
        </authorList>
    </citation>
    <scope>NUCLEOTIDE SEQUENCE [LARGE SCALE GENOMIC DNA]</scope>
    <source>
        <strain evidence="2 3">DAOM 227022</strain>
    </source>
</reference>
<dbReference type="InterPro" id="IPR051681">
    <property type="entry name" value="Ser/Thr_Kinases-Pseudokinases"/>
</dbReference>
<proteinExistence type="predicted"/>
<name>A0A397T8Y3_9GLOM</name>
<dbReference type="Gene3D" id="1.10.510.10">
    <property type="entry name" value="Transferase(Phosphotransferase) domain 1"/>
    <property type="match status" value="1"/>
</dbReference>
<evidence type="ECO:0000313" key="3">
    <source>
        <dbReference type="Proteomes" id="UP000265703"/>
    </source>
</evidence>
<dbReference type="Proteomes" id="UP000265703">
    <property type="component" value="Unassembled WGS sequence"/>
</dbReference>
<dbReference type="PROSITE" id="PS50011">
    <property type="entry name" value="PROTEIN_KINASE_DOM"/>
    <property type="match status" value="1"/>
</dbReference>
<dbReference type="PANTHER" id="PTHR44329">
    <property type="entry name" value="SERINE/THREONINE-PROTEIN KINASE TNNI3K-RELATED"/>
    <property type="match status" value="1"/>
</dbReference>
<evidence type="ECO:0000313" key="2">
    <source>
        <dbReference type="EMBL" id="RIA94688.1"/>
    </source>
</evidence>
<organism evidence="2 3">
    <name type="scientific">Glomus cerebriforme</name>
    <dbReference type="NCBI Taxonomy" id="658196"/>
    <lineage>
        <taxon>Eukaryota</taxon>
        <taxon>Fungi</taxon>
        <taxon>Fungi incertae sedis</taxon>
        <taxon>Mucoromycota</taxon>
        <taxon>Glomeromycotina</taxon>
        <taxon>Glomeromycetes</taxon>
        <taxon>Glomerales</taxon>
        <taxon>Glomeraceae</taxon>
        <taxon>Glomus</taxon>
    </lineage>
</organism>
<keyword evidence="2" id="KW-0418">Kinase</keyword>
<accession>A0A397T8Y3</accession>